<reference evidence="2" key="2">
    <citation type="submission" date="2020-09" db="EMBL/GenBank/DDBJ databases">
        <authorList>
            <person name="Sun Q."/>
            <person name="Zhou Y."/>
        </authorList>
    </citation>
    <scope>NUCLEOTIDE SEQUENCE</scope>
    <source>
        <strain evidence="2">CGMCC 4.7679</strain>
    </source>
</reference>
<accession>A0A8H9J4M6</accession>
<dbReference type="Proteomes" id="UP000658656">
    <property type="component" value="Unassembled WGS sequence"/>
</dbReference>
<keyword evidence="3" id="KW-1185">Reference proteome</keyword>
<evidence type="ECO:0000313" key="3">
    <source>
        <dbReference type="Proteomes" id="UP000658656"/>
    </source>
</evidence>
<feature type="region of interest" description="Disordered" evidence="1">
    <location>
        <begin position="1"/>
        <end position="20"/>
    </location>
</feature>
<evidence type="ECO:0000313" key="2">
    <source>
        <dbReference type="EMBL" id="GHF76594.1"/>
    </source>
</evidence>
<comment type="caution">
    <text evidence="2">The sequence shown here is derived from an EMBL/GenBank/DDBJ whole genome shotgun (WGS) entry which is preliminary data.</text>
</comment>
<evidence type="ECO:0000256" key="1">
    <source>
        <dbReference type="SAM" id="MobiDB-lite"/>
    </source>
</evidence>
<name>A0A8H9J4M6_9PSEU</name>
<gene>
    <name evidence="2" type="ORF">GCM10017566_58370</name>
</gene>
<dbReference type="EMBL" id="BNAV01000011">
    <property type="protein sequence ID" value="GHF76594.1"/>
    <property type="molecule type" value="Genomic_DNA"/>
</dbReference>
<reference evidence="2" key="1">
    <citation type="journal article" date="2014" name="Int. J. Syst. Evol. Microbiol.">
        <title>Complete genome sequence of Corynebacterium casei LMG S-19264T (=DSM 44701T), isolated from a smear-ripened cheese.</title>
        <authorList>
            <consortium name="US DOE Joint Genome Institute (JGI-PGF)"/>
            <person name="Walter F."/>
            <person name="Albersmeier A."/>
            <person name="Kalinowski J."/>
            <person name="Ruckert C."/>
        </authorList>
    </citation>
    <scope>NUCLEOTIDE SEQUENCE</scope>
    <source>
        <strain evidence="2">CGMCC 4.7679</strain>
    </source>
</reference>
<sequence length="75" mass="7889">MAVLVSASAELSGGRSWTDRNQAVGTGARARLMTVLVVSASMTSERADTVRRDPVGLGQLIVAGRVIPNGWAHAW</sequence>
<dbReference type="AlphaFoldDB" id="A0A8H9J4M6"/>
<organism evidence="2 3">
    <name type="scientific">Amycolatopsis bartoniae</name>
    <dbReference type="NCBI Taxonomy" id="941986"/>
    <lineage>
        <taxon>Bacteria</taxon>
        <taxon>Bacillati</taxon>
        <taxon>Actinomycetota</taxon>
        <taxon>Actinomycetes</taxon>
        <taxon>Pseudonocardiales</taxon>
        <taxon>Pseudonocardiaceae</taxon>
        <taxon>Amycolatopsis</taxon>
    </lineage>
</organism>
<proteinExistence type="predicted"/>
<protein>
    <submittedName>
        <fullName evidence="2">Uncharacterized protein</fullName>
    </submittedName>
</protein>